<dbReference type="Gene3D" id="1.10.510.10">
    <property type="entry name" value="Transferase(Phosphotransferase) domain 1"/>
    <property type="match status" value="1"/>
</dbReference>
<dbReference type="InterPro" id="IPR008271">
    <property type="entry name" value="Ser/Thr_kinase_AS"/>
</dbReference>
<dbReference type="PANTHER" id="PTHR43289:SF34">
    <property type="entry name" value="SERINE_THREONINE-PROTEIN KINASE YBDM-RELATED"/>
    <property type="match status" value="1"/>
</dbReference>
<feature type="binding site" evidence="5">
    <location>
        <position position="48"/>
    </location>
    <ligand>
        <name>ATP</name>
        <dbReference type="ChEBI" id="CHEBI:30616"/>
    </ligand>
</feature>
<dbReference type="CDD" id="cd14014">
    <property type="entry name" value="STKc_PknB_like"/>
    <property type="match status" value="1"/>
</dbReference>
<gene>
    <name evidence="8" type="ORF">GALLR39Z86_00620</name>
</gene>
<evidence type="ECO:0000313" key="8">
    <source>
        <dbReference type="EMBL" id="GLI40212.1"/>
    </source>
</evidence>
<protein>
    <recommendedName>
        <fullName evidence="7">Protein kinase domain-containing protein</fullName>
    </recommendedName>
</protein>
<dbReference type="PROSITE" id="PS00107">
    <property type="entry name" value="PROTEIN_KINASE_ATP"/>
    <property type="match status" value="1"/>
</dbReference>
<evidence type="ECO:0000256" key="1">
    <source>
        <dbReference type="ARBA" id="ARBA00022679"/>
    </source>
</evidence>
<dbReference type="EMBL" id="BSDT01000001">
    <property type="protein sequence ID" value="GLI40212.1"/>
    <property type="molecule type" value="Genomic_DNA"/>
</dbReference>
<dbReference type="AlphaFoldDB" id="A0A9W6LDT1"/>
<reference evidence="8" key="1">
    <citation type="submission" date="2022-12" db="EMBL/GenBank/DDBJ databases">
        <title>Reference genome sequencing for broad-spectrum identification of bacterial and archaeal isolates by mass spectrometry.</title>
        <authorList>
            <person name="Sekiguchi Y."/>
            <person name="Tourlousse D.M."/>
        </authorList>
    </citation>
    <scope>NUCLEOTIDE SEQUENCE</scope>
    <source>
        <strain evidence="8">LLR39Z86</strain>
    </source>
</reference>
<dbReference type="InterPro" id="IPR000719">
    <property type="entry name" value="Prot_kinase_dom"/>
</dbReference>
<sequence>MPDDLGESLPAGLPPVLGRYTLLRALGAGAMGRVYLGQDQDGTQVAVKVLKTDDIERWRFDREVAVLSGDFGDAVAKYYDADLEAATPWIAMEYLPGMNLRQRVERKGVLSERVVATVGMRLADGLAALHRAKIAHRDLKPVNIMIRETGDPVIIDFGLAIDTAAPATDDRTATRIVVGTEQWMAPEYAQGDRSDFYRADIYSLGAILVYAGTGVLPSEAGKFFRLDGLGEPLTELLRAMLAQDPTERPKAAACAKRFAALAGEGRTLGHSVADMEAELSSGAKRERSGARRVAPSVPNAKAAAAHLRAAYSKTKDLV</sequence>
<evidence type="ECO:0000256" key="5">
    <source>
        <dbReference type="PROSITE-ProRule" id="PRU10141"/>
    </source>
</evidence>
<comment type="caution">
    <text evidence="8">The sequence shown here is derived from an EMBL/GenBank/DDBJ whole genome shotgun (WGS) entry which is preliminary data.</text>
</comment>
<evidence type="ECO:0000256" key="3">
    <source>
        <dbReference type="ARBA" id="ARBA00022777"/>
    </source>
</evidence>
<evidence type="ECO:0000313" key="9">
    <source>
        <dbReference type="Proteomes" id="UP001144313"/>
    </source>
</evidence>
<evidence type="ECO:0000256" key="6">
    <source>
        <dbReference type="SAM" id="MobiDB-lite"/>
    </source>
</evidence>
<keyword evidence="3" id="KW-0418">Kinase</keyword>
<dbReference type="SUPFAM" id="SSF56112">
    <property type="entry name" value="Protein kinase-like (PK-like)"/>
    <property type="match status" value="1"/>
</dbReference>
<feature type="region of interest" description="Disordered" evidence="6">
    <location>
        <begin position="278"/>
        <end position="299"/>
    </location>
</feature>
<organism evidence="8 9">
    <name type="scientific">Glycomyces algeriensis</name>
    <dbReference type="NCBI Taxonomy" id="256037"/>
    <lineage>
        <taxon>Bacteria</taxon>
        <taxon>Bacillati</taxon>
        <taxon>Actinomycetota</taxon>
        <taxon>Actinomycetes</taxon>
        <taxon>Glycomycetales</taxon>
        <taxon>Glycomycetaceae</taxon>
        <taxon>Glycomyces</taxon>
    </lineage>
</organism>
<dbReference type="RefSeq" id="WP_270117631.1">
    <property type="nucleotide sequence ID" value="NZ_BAAAOL010000012.1"/>
</dbReference>
<keyword evidence="2 5" id="KW-0547">Nucleotide-binding</keyword>
<dbReference type="InterPro" id="IPR017441">
    <property type="entry name" value="Protein_kinase_ATP_BS"/>
</dbReference>
<feature type="domain" description="Protein kinase" evidence="7">
    <location>
        <begin position="20"/>
        <end position="261"/>
    </location>
</feature>
<evidence type="ECO:0000256" key="4">
    <source>
        <dbReference type="ARBA" id="ARBA00022840"/>
    </source>
</evidence>
<proteinExistence type="predicted"/>
<keyword evidence="1" id="KW-0808">Transferase</keyword>
<keyword evidence="4 5" id="KW-0067">ATP-binding</keyword>
<evidence type="ECO:0000259" key="7">
    <source>
        <dbReference type="PROSITE" id="PS50011"/>
    </source>
</evidence>
<dbReference type="Pfam" id="PF00069">
    <property type="entry name" value="Pkinase"/>
    <property type="match status" value="1"/>
</dbReference>
<dbReference type="GO" id="GO:0004674">
    <property type="term" value="F:protein serine/threonine kinase activity"/>
    <property type="evidence" value="ECO:0007669"/>
    <property type="project" value="TreeGrafter"/>
</dbReference>
<dbReference type="Proteomes" id="UP001144313">
    <property type="component" value="Unassembled WGS sequence"/>
</dbReference>
<dbReference type="InterPro" id="IPR011009">
    <property type="entry name" value="Kinase-like_dom_sf"/>
</dbReference>
<dbReference type="SMART" id="SM00220">
    <property type="entry name" value="S_TKc"/>
    <property type="match status" value="1"/>
</dbReference>
<keyword evidence="9" id="KW-1185">Reference proteome</keyword>
<evidence type="ECO:0000256" key="2">
    <source>
        <dbReference type="ARBA" id="ARBA00022741"/>
    </source>
</evidence>
<name>A0A9W6LDT1_9ACTN</name>
<dbReference type="PROSITE" id="PS00108">
    <property type="entry name" value="PROTEIN_KINASE_ST"/>
    <property type="match status" value="1"/>
</dbReference>
<dbReference type="GO" id="GO:0005524">
    <property type="term" value="F:ATP binding"/>
    <property type="evidence" value="ECO:0007669"/>
    <property type="project" value="UniProtKB-UniRule"/>
</dbReference>
<accession>A0A9W6LDT1</accession>
<dbReference type="PROSITE" id="PS50011">
    <property type="entry name" value="PROTEIN_KINASE_DOM"/>
    <property type="match status" value="1"/>
</dbReference>
<dbReference type="PANTHER" id="PTHR43289">
    <property type="entry name" value="MITOGEN-ACTIVATED PROTEIN KINASE KINASE KINASE 20-RELATED"/>
    <property type="match status" value="1"/>
</dbReference>